<dbReference type="Pfam" id="PF00455">
    <property type="entry name" value="DeoRC"/>
    <property type="match status" value="1"/>
</dbReference>
<gene>
    <name evidence="2" type="ORF">S12H4_35515</name>
</gene>
<accession>X1V472</accession>
<dbReference type="PANTHER" id="PTHR30363">
    <property type="entry name" value="HTH-TYPE TRANSCRIPTIONAL REGULATOR SRLR-RELATED"/>
    <property type="match status" value="1"/>
</dbReference>
<comment type="caution">
    <text evidence="2">The sequence shown here is derived from an EMBL/GenBank/DDBJ whole genome shotgun (WGS) entry which is preliminary data.</text>
</comment>
<organism evidence="2">
    <name type="scientific">marine sediment metagenome</name>
    <dbReference type="NCBI Taxonomy" id="412755"/>
    <lineage>
        <taxon>unclassified sequences</taxon>
        <taxon>metagenomes</taxon>
        <taxon>ecological metagenomes</taxon>
    </lineage>
</organism>
<dbReference type="InterPro" id="IPR037171">
    <property type="entry name" value="NagB/RpiA_transferase-like"/>
</dbReference>
<dbReference type="EMBL" id="BARW01021105">
    <property type="protein sequence ID" value="GAI99434.1"/>
    <property type="molecule type" value="Genomic_DNA"/>
</dbReference>
<dbReference type="SUPFAM" id="SSF100950">
    <property type="entry name" value="NagB/RpiA/CoA transferase-like"/>
    <property type="match status" value="1"/>
</dbReference>
<feature type="non-terminal residue" evidence="2">
    <location>
        <position position="1"/>
    </location>
</feature>
<proteinExistence type="predicted"/>
<feature type="domain" description="DeoR-like transcriptional repressor C-terminal sensor" evidence="1">
    <location>
        <begin position="1"/>
        <end position="74"/>
    </location>
</feature>
<dbReference type="InterPro" id="IPR050313">
    <property type="entry name" value="Carb_Metab_HTH_regulators"/>
</dbReference>
<dbReference type="Gene3D" id="3.40.50.1360">
    <property type="match status" value="1"/>
</dbReference>
<dbReference type="InterPro" id="IPR014036">
    <property type="entry name" value="DeoR-like_C"/>
</dbReference>
<protein>
    <recommendedName>
        <fullName evidence="1">DeoR-like transcriptional repressor C-terminal sensor domain-containing protein</fullName>
    </recommendedName>
</protein>
<evidence type="ECO:0000259" key="1">
    <source>
        <dbReference type="Pfam" id="PF00455"/>
    </source>
</evidence>
<reference evidence="2" key="1">
    <citation type="journal article" date="2014" name="Front. Microbiol.">
        <title>High frequency of phylogenetically diverse reductive dehalogenase-homologous genes in deep subseafloor sedimentary metagenomes.</title>
        <authorList>
            <person name="Kawai M."/>
            <person name="Futagami T."/>
            <person name="Toyoda A."/>
            <person name="Takaki Y."/>
            <person name="Nishi S."/>
            <person name="Hori S."/>
            <person name="Arai W."/>
            <person name="Tsubouchi T."/>
            <person name="Morono Y."/>
            <person name="Uchiyama I."/>
            <person name="Ito T."/>
            <person name="Fujiyama A."/>
            <person name="Inagaki F."/>
            <person name="Takami H."/>
        </authorList>
    </citation>
    <scope>NUCLEOTIDE SEQUENCE</scope>
    <source>
        <strain evidence="2">Expedition CK06-06</strain>
    </source>
</reference>
<dbReference type="PANTHER" id="PTHR30363:SF44">
    <property type="entry name" value="AGA OPERON TRANSCRIPTIONAL REPRESSOR-RELATED"/>
    <property type="match status" value="1"/>
</dbReference>
<evidence type="ECO:0000313" key="2">
    <source>
        <dbReference type="EMBL" id="GAI99434.1"/>
    </source>
</evidence>
<sequence>EKKEAIGSLAVELIEDGDTIIFDTGTTTFQIAIRLKYKKFKNLNVLTNDIKIAHELCNFKDIRVFVLGGELKNLCLSFWL</sequence>
<name>X1V472_9ZZZZ</name>
<dbReference type="AlphaFoldDB" id="X1V472"/>